<dbReference type="STRING" id="1227457.C451_11005"/>
<evidence type="ECO:0000313" key="3">
    <source>
        <dbReference type="Proteomes" id="UP000011680"/>
    </source>
</evidence>
<name>M0N746_9EURY</name>
<dbReference type="OrthoDB" id="239436at2157"/>
<gene>
    <name evidence="2" type="ORF">C451_11005</name>
</gene>
<evidence type="ECO:0000256" key="1">
    <source>
        <dbReference type="SAM" id="Phobius"/>
    </source>
</evidence>
<proteinExistence type="predicted"/>
<dbReference type="PATRIC" id="fig|1227457.3.peg.2067"/>
<keyword evidence="1" id="KW-0812">Transmembrane</keyword>
<organism evidence="2 3">
    <name type="scientific">Halococcus thailandensis JCM 13552</name>
    <dbReference type="NCBI Taxonomy" id="1227457"/>
    <lineage>
        <taxon>Archaea</taxon>
        <taxon>Methanobacteriati</taxon>
        <taxon>Methanobacteriota</taxon>
        <taxon>Stenosarchaea group</taxon>
        <taxon>Halobacteria</taxon>
        <taxon>Halobacteriales</taxon>
        <taxon>Halococcaceae</taxon>
        <taxon>Halococcus</taxon>
    </lineage>
</organism>
<dbReference type="RefSeq" id="WP_007740443.1">
    <property type="nucleotide sequence ID" value="NZ_AOMF01000155.1"/>
</dbReference>
<sequence>MSSSSVQDIRGITLMQGEEVLHDQKPRWRAYPWSMTIGILGITAAGLGLLIIAWVWWRRQKTRFVVTNERIIQKRVSMLSQRSNEYPIRDINQLQTSGDRFNFVGSEHGSITFSVGGGGEMVTLASVRNYSAIANTIREQQRRIASE</sequence>
<dbReference type="AlphaFoldDB" id="M0N746"/>
<feature type="transmembrane region" description="Helical" evidence="1">
    <location>
        <begin position="33"/>
        <end position="57"/>
    </location>
</feature>
<comment type="caution">
    <text evidence="2">The sequence shown here is derived from an EMBL/GenBank/DDBJ whole genome shotgun (WGS) entry which is preliminary data.</text>
</comment>
<reference evidence="2 3" key="1">
    <citation type="journal article" date="2014" name="PLoS Genet.">
        <title>Phylogenetically driven sequencing of extremely halophilic archaea reveals strategies for static and dynamic osmo-response.</title>
        <authorList>
            <person name="Becker E.A."/>
            <person name="Seitzer P.M."/>
            <person name="Tritt A."/>
            <person name="Larsen D."/>
            <person name="Krusor M."/>
            <person name="Yao A.I."/>
            <person name="Wu D."/>
            <person name="Madern D."/>
            <person name="Eisen J.A."/>
            <person name="Darling A.E."/>
            <person name="Facciotti M.T."/>
        </authorList>
    </citation>
    <scope>NUCLEOTIDE SEQUENCE [LARGE SCALE GENOMIC DNA]</scope>
    <source>
        <strain evidence="2 3">JCM 13552</strain>
    </source>
</reference>
<dbReference type="EMBL" id="AOMF01000155">
    <property type="protein sequence ID" value="EMA52944.1"/>
    <property type="molecule type" value="Genomic_DNA"/>
</dbReference>
<keyword evidence="3" id="KW-1185">Reference proteome</keyword>
<evidence type="ECO:0000313" key="2">
    <source>
        <dbReference type="EMBL" id="EMA52944.1"/>
    </source>
</evidence>
<keyword evidence="1" id="KW-1133">Transmembrane helix</keyword>
<evidence type="ECO:0008006" key="4">
    <source>
        <dbReference type="Google" id="ProtNLM"/>
    </source>
</evidence>
<accession>M0N746</accession>
<dbReference type="Proteomes" id="UP000011680">
    <property type="component" value="Unassembled WGS sequence"/>
</dbReference>
<protein>
    <recommendedName>
        <fullName evidence="4">DUF304 domain-containing protein</fullName>
    </recommendedName>
</protein>
<keyword evidence="1" id="KW-0472">Membrane</keyword>